<dbReference type="Proteomes" id="UP000824120">
    <property type="component" value="Chromosome 5"/>
</dbReference>
<proteinExistence type="predicted"/>
<keyword evidence="1" id="KW-0812">Transmembrane</keyword>
<gene>
    <name evidence="2" type="ORF">H5410_027186</name>
</gene>
<keyword evidence="1" id="KW-1133">Transmembrane helix</keyword>
<accession>A0A9J5Z3P9</accession>
<keyword evidence="1" id="KW-0472">Membrane</keyword>
<dbReference type="AlphaFoldDB" id="A0A9J5Z3P9"/>
<evidence type="ECO:0000313" key="2">
    <source>
        <dbReference type="EMBL" id="KAG5605694.1"/>
    </source>
</evidence>
<sequence length="69" mass="7995">MASRKPQLLVVSCDLCKSVALPWKLHNFERKKIEMIQKGFSMRGGKWINCYHLICLCGSFYLALMDKNT</sequence>
<name>A0A9J5Z3P9_SOLCO</name>
<reference evidence="2 3" key="1">
    <citation type="submission" date="2020-09" db="EMBL/GenBank/DDBJ databases">
        <title>De no assembly of potato wild relative species, Solanum commersonii.</title>
        <authorList>
            <person name="Cho K."/>
        </authorList>
    </citation>
    <scope>NUCLEOTIDE SEQUENCE [LARGE SCALE GENOMIC DNA]</scope>
    <source>
        <strain evidence="2">LZ3.2</strain>
        <tissue evidence="2">Leaf</tissue>
    </source>
</reference>
<dbReference type="EMBL" id="JACXVP010000005">
    <property type="protein sequence ID" value="KAG5605694.1"/>
    <property type="molecule type" value="Genomic_DNA"/>
</dbReference>
<protein>
    <submittedName>
        <fullName evidence="2">Uncharacterized protein</fullName>
    </submittedName>
</protein>
<comment type="caution">
    <text evidence="2">The sequence shown here is derived from an EMBL/GenBank/DDBJ whole genome shotgun (WGS) entry which is preliminary data.</text>
</comment>
<organism evidence="2 3">
    <name type="scientific">Solanum commersonii</name>
    <name type="common">Commerson's wild potato</name>
    <name type="synonym">Commerson's nightshade</name>
    <dbReference type="NCBI Taxonomy" id="4109"/>
    <lineage>
        <taxon>Eukaryota</taxon>
        <taxon>Viridiplantae</taxon>
        <taxon>Streptophyta</taxon>
        <taxon>Embryophyta</taxon>
        <taxon>Tracheophyta</taxon>
        <taxon>Spermatophyta</taxon>
        <taxon>Magnoliopsida</taxon>
        <taxon>eudicotyledons</taxon>
        <taxon>Gunneridae</taxon>
        <taxon>Pentapetalae</taxon>
        <taxon>asterids</taxon>
        <taxon>lamiids</taxon>
        <taxon>Solanales</taxon>
        <taxon>Solanaceae</taxon>
        <taxon>Solanoideae</taxon>
        <taxon>Solaneae</taxon>
        <taxon>Solanum</taxon>
    </lineage>
</organism>
<evidence type="ECO:0000256" key="1">
    <source>
        <dbReference type="SAM" id="Phobius"/>
    </source>
</evidence>
<evidence type="ECO:0000313" key="3">
    <source>
        <dbReference type="Proteomes" id="UP000824120"/>
    </source>
</evidence>
<feature type="transmembrane region" description="Helical" evidence="1">
    <location>
        <begin position="44"/>
        <end position="64"/>
    </location>
</feature>
<keyword evidence="3" id="KW-1185">Reference proteome</keyword>